<sequence>MRICEVTAGWERPSSAAARVKEPARWTVTNVRNKARSTKTLPLFGPSPGLPAPRYPTNHKNDDRHLSLL</sequence>
<feature type="compositionally biased region" description="Basic and acidic residues" evidence="1">
    <location>
        <begin position="59"/>
        <end position="69"/>
    </location>
</feature>
<accession>A0A918GI05</accession>
<organism evidence="2 3">
    <name type="scientific">Streptomyces griseoviridis</name>
    <dbReference type="NCBI Taxonomy" id="45398"/>
    <lineage>
        <taxon>Bacteria</taxon>
        <taxon>Bacillati</taxon>
        <taxon>Actinomycetota</taxon>
        <taxon>Actinomycetes</taxon>
        <taxon>Kitasatosporales</taxon>
        <taxon>Streptomycetaceae</taxon>
        <taxon>Streptomyces</taxon>
    </lineage>
</organism>
<reference evidence="2" key="1">
    <citation type="journal article" date="2014" name="Int. J. Syst. Evol. Microbiol.">
        <title>Complete genome sequence of Corynebacterium casei LMG S-19264T (=DSM 44701T), isolated from a smear-ripened cheese.</title>
        <authorList>
            <consortium name="US DOE Joint Genome Institute (JGI-PGF)"/>
            <person name="Walter F."/>
            <person name="Albersmeier A."/>
            <person name="Kalinowski J."/>
            <person name="Ruckert C."/>
        </authorList>
    </citation>
    <scope>NUCLEOTIDE SEQUENCE</scope>
    <source>
        <strain evidence="2">JCM 4234</strain>
    </source>
</reference>
<keyword evidence="3" id="KW-1185">Reference proteome</keyword>
<evidence type="ECO:0000256" key="1">
    <source>
        <dbReference type="SAM" id="MobiDB-lite"/>
    </source>
</evidence>
<evidence type="ECO:0000313" key="2">
    <source>
        <dbReference type="EMBL" id="GGS37941.1"/>
    </source>
</evidence>
<dbReference type="EMBL" id="BMSL01000006">
    <property type="protein sequence ID" value="GGS37941.1"/>
    <property type="molecule type" value="Genomic_DNA"/>
</dbReference>
<dbReference type="AlphaFoldDB" id="A0A918GI05"/>
<evidence type="ECO:0000313" key="3">
    <source>
        <dbReference type="Proteomes" id="UP000653493"/>
    </source>
</evidence>
<name>A0A918GI05_STRGD</name>
<gene>
    <name evidence="2" type="ORF">GCM10010238_29250</name>
</gene>
<protein>
    <submittedName>
        <fullName evidence="2">Uncharacterized protein</fullName>
    </submittedName>
</protein>
<dbReference type="Proteomes" id="UP000653493">
    <property type="component" value="Unassembled WGS sequence"/>
</dbReference>
<feature type="region of interest" description="Disordered" evidence="1">
    <location>
        <begin position="39"/>
        <end position="69"/>
    </location>
</feature>
<reference evidence="2" key="2">
    <citation type="submission" date="2020-09" db="EMBL/GenBank/DDBJ databases">
        <authorList>
            <person name="Sun Q."/>
            <person name="Ohkuma M."/>
        </authorList>
    </citation>
    <scope>NUCLEOTIDE SEQUENCE</scope>
    <source>
        <strain evidence="2">JCM 4234</strain>
    </source>
</reference>
<proteinExistence type="predicted"/>
<comment type="caution">
    <text evidence="2">The sequence shown here is derived from an EMBL/GenBank/DDBJ whole genome shotgun (WGS) entry which is preliminary data.</text>
</comment>